<protein>
    <submittedName>
        <fullName evidence="1">Uncharacterized protein</fullName>
    </submittedName>
</protein>
<sequence length="90" mass="10594">MIDVTRKLARRISISGTSTQSLEDLIDELKMNVFRLEQYTENQACLLKRAEEEILEWESWNRWVSAKHKVDVGIIAHDLVYQDCHMSTTR</sequence>
<gene>
    <name evidence="1" type="ORF">VN97_g12339</name>
</gene>
<comment type="caution">
    <text evidence="1">The sequence shown here is derived from an EMBL/GenBank/DDBJ whole genome shotgun (WGS) entry which is preliminary data.</text>
</comment>
<keyword evidence="2" id="KW-1185">Reference proteome</keyword>
<name>A0AAI9T5N5_PENTH</name>
<evidence type="ECO:0000313" key="2">
    <source>
        <dbReference type="Proteomes" id="UP001227192"/>
    </source>
</evidence>
<proteinExistence type="predicted"/>
<reference evidence="1" key="1">
    <citation type="submission" date="2015-06" db="EMBL/GenBank/DDBJ databases">
        <authorList>
            <person name="Nguyen H."/>
        </authorList>
    </citation>
    <scope>NUCLEOTIDE SEQUENCE</scope>
    <source>
        <strain evidence="1">DAOM 180753</strain>
    </source>
</reference>
<dbReference type="Proteomes" id="UP001227192">
    <property type="component" value="Unassembled WGS sequence"/>
</dbReference>
<dbReference type="EMBL" id="LACB01000884">
    <property type="protein sequence ID" value="KAJ9481162.1"/>
    <property type="molecule type" value="Genomic_DNA"/>
</dbReference>
<evidence type="ECO:0000313" key="1">
    <source>
        <dbReference type="EMBL" id="KAJ9481162.1"/>
    </source>
</evidence>
<accession>A0AAI9T5N5</accession>
<dbReference type="AlphaFoldDB" id="A0AAI9T5N5"/>
<reference evidence="1" key="2">
    <citation type="journal article" date="2016" name="Fungal Biol.">
        <title>Ochratoxin A production by Penicillium thymicola.</title>
        <authorList>
            <person name="Nguyen H.D.T."/>
            <person name="McMullin D.R."/>
            <person name="Ponomareva E."/>
            <person name="Riley R."/>
            <person name="Pomraning K.R."/>
            <person name="Baker S.E."/>
            <person name="Seifert K.A."/>
        </authorList>
    </citation>
    <scope>NUCLEOTIDE SEQUENCE</scope>
    <source>
        <strain evidence="1">DAOM 180753</strain>
    </source>
</reference>
<organism evidence="1 2">
    <name type="scientific">Penicillium thymicola</name>
    <dbReference type="NCBI Taxonomy" id="293382"/>
    <lineage>
        <taxon>Eukaryota</taxon>
        <taxon>Fungi</taxon>
        <taxon>Dikarya</taxon>
        <taxon>Ascomycota</taxon>
        <taxon>Pezizomycotina</taxon>
        <taxon>Eurotiomycetes</taxon>
        <taxon>Eurotiomycetidae</taxon>
        <taxon>Eurotiales</taxon>
        <taxon>Aspergillaceae</taxon>
        <taxon>Penicillium</taxon>
    </lineage>
</organism>